<dbReference type="GO" id="GO:0008610">
    <property type="term" value="P:lipid biosynthetic process"/>
    <property type="evidence" value="ECO:0007669"/>
    <property type="project" value="InterPro"/>
</dbReference>
<dbReference type="GO" id="GO:0012505">
    <property type="term" value="C:endomembrane system"/>
    <property type="evidence" value="ECO:0007669"/>
    <property type="project" value="UniProtKB-SubCell"/>
</dbReference>
<dbReference type="InterPro" id="IPR006694">
    <property type="entry name" value="Fatty_acid_hydroxylase"/>
</dbReference>
<dbReference type="Proteomes" id="UP000203464">
    <property type="component" value="Unassembled WGS sequence"/>
</dbReference>
<dbReference type="AlphaFoldDB" id="A0A238JMA1"/>
<evidence type="ECO:0000313" key="10">
    <source>
        <dbReference type="Proteomes" id="UP000203464"/>
    </source>
</evidence>
<evidence type="ECO:0000256" key="2">
    <source>
        <dbReference type="ARBA" id="ARBA00022692"/>
    </source>
</evidence>
<dbReference type="PANTHER" id="PTHR21624:SF1">
    <property type="entry name" value="ALKYLGLYCEROL MONOOXYGENASE"/>
    <property type="match status" value="1"/>
</dbReference>
<evidence type="ECO:0000256" key="4">
    <source>
        <dbReference type="ARBA" id="ARBA00023002"/>
    </source>
</evidence>
<keyword evidence="10" id="KW-1185">Reference proteome</keyword>
<evidence type="ECO:0000256" key="6">
    <source>
        <dbReference type="ARBA" id="ARBA00023136"/>
    </source>
</evidence>
<gene>
    <name evidence="9" type="ORF">OCA8868_00526</name>
</gene>
<dbReference type="GO" id="GO:0016020">
    <property type="term" value="C:membrane"/>
    <property type="evidence" value="ECO:0007669"/>
    <property type="project" value="GOC"/>
</dbReference>
<evidence type="ECO:0000259" key="8">
    <source>
        <dbReference type="Pfam" id="PF04116"/>
    </source>
</evidence>
<keyword evidence="4" id="KW-0560">Oxidoreductase</keyword>
<feature type="transmembrane region" description="Helical" evidence="7">
    <location>
        <begin position="61"/>
        <end position="78"/>
    </location>
</feature>
<dbReference type="RefSeq" id="WP_245847999.1">
    <property type="nucleotide sequence ID" value="NZ_FXYD01000001.1"/>
</dbReference>
<dbReference type="GO" id="GO:0050479">
    <property type="term" value="F:glyceryl-ether monooxygenase activity"/>
    <property type="evidence" value="ECO:0007669"/>
    <property type="project" value="TreeGrafter"/>
</dbReference>
<sequence length="172" mass="18959">MRILWPLHAVHHSAEVMTPITAYRQHPLGLFVIVAIQTSIMGLVLGVIVGTLDPQATTAEIVGVNAFTAIAVIAMANFHHSHIWISFGPIVERIIISPAQHQIHHSTNPAHYNRNYGGTLAIWDWIFGTLYLTGDDETITLGLTEKGDAPLMTHRLDLILIDPVLRALRAGR</sequence>
<keyword evidence="5" id="KW-0443">Lipid metabolism</keyword>
<protein>
    <submittedName>
        <fullName evidence="9">Fatty acid hydroxylase superfamily protein</fullName>
    </submittedName>
</protein>
<keyword evidence="6 7" id="KW-0472">Membrane</keyword>
<dbReference type="GO" id="GO:0006643">
    <property type="term" value="P:membrane lipid metabolic process"/>
    <property type="evidence" value="ECO:0007669"/>
    <property type="project" value="TreeGrafter"/>
</dbReference>
<accession>A0A238JMA1</accession>
<feature type="transmembrane region" description="Helical" evidence="7">
    <location>
        <begin position="28"/>
        <end position="49"/>
    </location>
</feature>
<organism evidence="9 10">
    <name type="scientific">Octadecabacter ascidiaceicola</name>
    <dbReference type="NCBI Taxonomy" id="1655543"/>
    <lineage>
        <taxon>Bacteria</taxon>
        <taxon>Pseudomonadati</taxon>
        <taxon>Pseudomonadota</taxon>
        <taxon>Alphaproteobacteria</taxon>
        <taxon>Rhodobacterales</taxon>
        <taxon>Roseobacteraceae</taxon>
        <taxon>Octadecabacter</taxon>
    </lineage>
</organism>
<dbReference type="GO" id="GO:0005506">
    <property type="term" value="F:iron ion binding"/>
    <property type="evidence" value="ECO:0007669"/>
    <property type="project" value="InterPro"/>
</dbReference>
<dbReference type="Pfam" id="PF04116">
    <property type="entry name" value="FA_hydroxylase"/>
    <property type="match status" value="1"/>
</dbReference>
<keyword evidence="2 7" id="KW-0812">Transmembrane</keyword>
<comment type="subcellular location">
    <subcellularLocation>
        <location evidence="1">Endomembrane system</location>
        <topology evidence="1">Multi-pass membrane protein</topology>
    </subcellularLocation>
</comment>
<evidence type="ECO:0000256" key="5">
    <source>
        <dbReference type="ARBA" id="ARBA00023098"/>
    </source>
</evidence>
<name>A0A238JMA1_9RHOB</name>
<evidence type="ECO:0000256" key="3">
    <source>
        <dbReference type="ARBA" id="ARBA00022989"/>
    </source>
</evidence>
<evidence type="ECO:0000256" key="1">
    <source>
        <dbReference type="ARBA" id="ARBA00004127"/>
    </source>
</evidence>
<evidence type="ECO:0000313" key="9">
    <source>
        <dbReference type="EMBL" id="SMX31800.1"/>
    </source>
</evidence>
<dbReference type="EMBL" id="FXYD01000001">
    <property type="protein sequence ID" value="SMX31800.1"/>
    <property type="molecule type" value="Genomic_DNA"/>
</dbReference>
<dbReference type="PANTHER" id="PTHR21624">
    <property type="entry name" value="STEROL DESATURASE-RELATED PROTEIN"/>
    <property type="match status" value="1"/>
</dbReference>
<keyword evidence="3 7" id="KW-1133">Transmembrane helix</keyword>
<evidence type="ECO:0000256" key="7">
    <source>
        <dbReference type="SAM" id="Phobius"/>
    </source>
</evidence>
<dbReference type="InterPro" id="IPR051689">
    <property type="entry name" value="Sterol_desaturase/TMEM195"/>
</dbReference>
<reference evidence="10" key="1">
    <citation type="submission" date="2017-05" db="EMBL/GenBank/DDBJ databases">
        <authorList>
            <person name="Rodrigo-Torres L."/>
            <person name="Arahal R. D."/>
            <person name="Lucena T."/>
        </authorList>
    </citation>
    <scope>NUCLEOTIDE SEQUENCE [LARGE SCALE GENOMIC DNA]</scope>
    <source>
        <strain evidence="10">CECT 8868</strain>
    </source>
</reference>
<proteinExistence type="predicted"/>
<feature type="domain" description="Fatty acid hydroxylase" evidence="8">
    <location>
        <begin position="3"/>
        <end position="129"/>
    </location>
</feature>